<name>A0A6T6BHX9_9RHOD</name>
<evidence type="ECO:0000256" key="1">
    <source>
        <dbReference type="SAM" id="MobiDB-lite"/>
    </source>
</evidence>
<dbReference type="EMBL" id="HBGH01006662">
    <property type="protein sequence ID" value="CAD9231415.1"/>
    <property type="molecule type" value="Transcribed_RNA"/>
</dbReference>
<feature type="region of interest" description="Disordered" evidence="1">
    <location>
        <begin position="1"/>
        <end position="28"/>
    </location>
</feature>
<proteinExistence type="predicted"/>
<dbReference type="EMBL" id="HBGH01006663">
    <property type="protein sequence ID" value="CAD9231416.1"/>
    <property type="molecule type" value="Transcribed_RNA"/>
</dbReference>
<feature type="compositionally biased region" description="Low complexity" evidence="1">
    <location>
        <begin position="13"/>
        <end position="25"/>
    </location>
</feature>
<evidence type="ECO:0000313" key="3">
    <source>
        <dbReference type="EMBL" id="CAD9231416.1"/>
    </source>
</evidence>
<evidence type="ECO:0000313" key="2">
    <source>
        <dbReference type="EMBL" id="CAD9231415.1"/>
    </source>
</evidence>
<gene>
    <name evidence="2" type="ORF">CCAE0312_LOCUS3492</name>
    <name evidence="3" type="ORF">CCAE0312_LOCUS3493</name>
</gene>
<accession>A0A6T6BHX9</accession>
<reference evidence="3" key="1">
    <citation type="submission" date="2021-01" db="EMBL/GenBank/DDBJ databases">
        <authorList>
            <person name="Corre E."/>
            <person name="Pelletier E."/>
            <person name="Niang G."/>
            <person name="Scheremetjew M."/>
            <person name="Finn R."/>
            <person name="Kale V."/>
            <person name="Holt S."/>
            <person name="Cochrane G."/>
            <person name="Meng A."/>
            <person name="Brown T."/>
            <person name="Cohen L."/>
        </authorList>
    </citation>
    <scope>NUCLEOTIDE SEQUENCE</scope>
    <source>
        <strain evidence="3">SAG 36.94</strain>
    </source>
</reference>
<organism evidence="3">
    <name type="scientific">Compsopogon caeruleus</name>
    <dbReference type="NCBI Taxonomy" id="31354"/>
    <lineage>
        <taxon>Eukaryota</taxon>
        <taxon>Rhodophyta</taxon>
        <taxon>Compsopogonophyceae</taxon>
        <taxon>Compsopogonales</taxon>
        <taxon>Compsopogonaceae</taxon>
        <taxon>Compsopogon</taxon>
    </lineage>
</organism>
<protein>
    <submittedName>
        <fullName evidence="3">Uncharacterized protein</fullName>
    </submittedName>
</protein>
<dbReference type="AlphaFoldDB" id="A0A6T6BHX9"/>
<sequence length="135" mass="15214">MCDGGVKGYLRQSPSNSHDPSGSSGIRRLAGISCSRSHLDRTPLYTMPPIQGAQKKTRRCRLVGANPHRMYPSSYEKVFDCHVQFPFARDNSTTHRVEFVMSSGRNAEPFRNEAPSKRGEDRTIVALNTEWFARV</sequence>